<reference evidence="1" key="1">
    <citation type="submission" date="2022-11" db="EMBL/GenBank/DDBJ databases">
        <title>Marinomonas sp. nov., isolated from marine algae.</title>
        <authorList>
            <person name="Choi D.G."/>
            <person name="Kim J.M."/>
            <person name="Lee J.K."/>
            <person name="Baek J.H."/>
            <person name="Jeon C.O."/>
        </authorList>
    </citation>
    <scope>NUCLEOTIDE SEQUENCE</scope>
    <source>
        <strain evidence="1">KJ51-3</strain>
    </source>
</reference>
<organism evidence="1 2">
    <name type="scientific">Marinomonas rhodophyticola</name>
    <dbReference type="NCBI Taxonomy" id="2992803"/>
    <lineage>
        <taxon>Bacteria</taxon>
        <taxon>Pseudomonadati</taxon>
        <taxon>Pseudomonadota</taxon>
        <taxon>Gammaproteobacteria</taxon>
        <taxon>Oceanospirillales</taxon>
        <taxon>Oceanospirillaceae</taxon>
        <taxon>Marinomonas</taxon>
    </lineage>
</organism>
<evidence type="ECO:0008006" key="3">
    <source>
        <dbReference type="Google" id="ProtNLM"/>
    </source>
</evidence>
<keyword evidence="2" id="KW-1185">Reference proteome</keyword>
<dbReference type="EMBL" id="JAPEUL010000007">
    <property type="protein sequence ID" value="MCW4629017.1"/>
    <property type="molecule type" value="Genomic_DNA"/>
</dbReference>
<dbReference type="Proteomes" id="UP001431181">
    <property type="component" value="Unassembled WGS sequence"/>
</dbReference>
<evidence type="ECO:0000313" key="2">
    <source>
        <dbReference type="Proteomes" id="UP001431181"/>
    </source>
</evidence>
<dbReference type="Gene3D" id="3.40.630.10">
    <property type="entry name" value="Zn peptidases"/>
    <property type="match status" value="1"/>
</dbReference>
<sequence length="93" mass="10327">MQSVDELIALRKTLHQNPELSNQEQATAVRIFNEFQAFLPDEVITDLGGTGLAFVFNGAESGPTTLIRSEARCTAHPRNQQFCASLTSERRFS</sequence>
<gene>
    <name evidence="1" type="ORF">ONZ52_08600</name>
</gene>
<accession>A0ABT3KEQ4</accession>
<dbReference type="SUPFAM" id="SSF53187">
    <property type="entry name" value="Zn-dependent exopeptidases"/>
    <property type="match status" value="1"/>
</dbReference>
<protein>
    <recommendedName>
        <fullName evidence="3">Hippurate hydrolase</fullName>
    </recommendedName>
</protein>
<name>A0ABT3KEQ4_9GAMM</name>
<proteinExistence type="predicted"/>
<dbReference type="RefSeq" id="WP_265218223.1">
    <property type="nucleotide sequence ID" value="NZ_JAPEUL010000007.1"/>
</dbReference>
<evidence type="ECO:0000313" key="1">
    <source>
        <dbReference type="EMBL" id="MCW4629017.1"/>
    </source>
</evidence>
<comment type="caution">
    <text evidence="1">The sequence shown here is derived from an EMBL/GenBank/DDBJ whole genome shotgun (WGS) entry which is preliminary data.</text>
</comment>